<dbReference type="Proteomes" id="UP000722989">
    <property type="component" value="Unassembled WGS sequence"/>
</dbReference>
<gene>
    <name evidence="9" type="ORF">HC031_11560</name>
</gene>
<reference evidence="9 10" key="1">
    <citation type="submission" date="2020-03" db="EMBL/GenBank/DDBJ databases">
        <title>WGS of the type strain of Planosporangium spp.</title>
        <authorList>
            <person name="Thawai C."/>
        </authorList>
    </citation>
    <scope>NUCLEOTIDE SEQUENCE [LARGE SCALE GENOMIC DNA]</scope>
    <source>
        <strain evidence="9 10">TBRC 5610</strain>
    </source>
</reference>
<feature type="transmembrane region" description="Helical" evidence="8">
    <location>
        <begin position="73"/>
        <end position="96"/>
    </location>
</feature>
<accession>A0ABX0XWR0</accession>
<keyword evidence="3" id="KW-1003">Cell membrane</keyword>
<evidence type="ECO:0000256" key="8">
    <source>
        <dbReference type="SAM" id="Phobius"/>
    </source>
</evidence>
<dbReference type="PANTHER" id="PTHR32024:SF1">
    <property type="entry name" value="KTR SYSTEM POTASSIUM UPTAKE PROTEIN B"/>
    <property type="match status" value="1"/>
</dbReference>
<comment type="subcellular location">
    <subcellularLocation>
        <location evidence="1">Cell membrane</location>
        <topology evidence="1">Multi-pass membrane protein</topology>
    </subcellularLocation>
</comment>
<evidence type="ECO:0000256" key="2">
    <source>
        <dbReference type="ARBA" id="ARBA00022448"/>
    </source>
</evidence>
<evidence type="ECO:0000256" key="7">
    <source>
        <dbReference type="ARBA" id="ARBA00023136"/>
    </source>
</evidence>
<feature type="transmembrane region" description="Helical" evidence="8">
    <location>
        <begin position="296"/>
        <end position="327"/>
    </location>
</feature>
<name>A0ABX0XWR0_9ACTN</name>
<feature type="transmembrane region" description="Helical" evidence="8">
    <location>
        <begin position="189"/>
        <end position="211"/>
    </location>
</feature>
<evidence type="ECO:0000256" key="5">
    <source>
        <dbReference type="ARBA" id="ARBA00022989"/>
    </source>
</evidence>
<keyword evidence="10" id="KW-1185">Reference proteome</keyword>
<evidence type="ECO:0000313" key="10">
    <source>
        <dbReference type="Proteomes" id="UP000722989"/>
    </source>
</evidence>
<keyword evidence="6" id="KW-0406">Ion transport</keyword>
<feature type="transmembrane region" description="Helical" evidence="8">
    <location>
        <begin position="123"/>
        <end position="144"/>
    </location>
</feature>
<sequence>MRRTLRHPARIVPIAFLVAIAVGTGLLMLPAARAGGGGPPPLTALFTATSAVCVTGLTVVDTATYWTPFGQGVIMALIQIGGYGIMTLATLLGLLVSRRLGLRTRLVAQAESRVDDLSQLRGVLIRVALLMFWFEVAIAAILALRFAIGYGQRPATAIWQGAFHSVSSFNNAGFALYSDSVMGFATDPWVCLPIALAVAVGAVGFPVLFELVREFRRPACWSVHTRITVFGTGVLLAIGALGVLLFEWTNPGTLGRLGVPDKVLAAVFQGVMPRSGGLSTVDYGQMRPETLVLTDALMFIGGGSASTAGGIKLTTFFVLAFVIWAEIHGEPDVVISRRRISSATQRQALSVALLGVAFVFAGTLTLLTLTSYPPGPLLFETISAFATVGLSTGLTPALPPAAKLVLVLLMFLGRVGTITVATGMALRSRRRLYRLPEERPIVG</sequence>
<feature type="transmembrane region" description="Helical" evidence="8">
    <location>
        <begin position="348"/>
        <end position="369"/>
    </location>
</feature>
<feature type="transmembrane region" description="Helical" evidence="8">
    <location>
        <begin position="223"/>
        <end position="246"/>
    </location>
</feature>
<keyword evidence="7 8" id="KW-0472">Membrane</keyword>
<dbReference type="RefSeq" id="WP_167925248.1">
    <property type="nucleotide sequence ID" value="NZ_JAATVY010000006.1"/>
</dbReference>
<keyword evidence="2" id="KW-0813">Transport</keyword>
<proteinExistence type="predicted"/>
<evidence type="ECO:0000256" key="3">
    <source>
        <dbReference type="ARBA" id="ARBA00022475"/>
    </source>
</evidence>
<evidence type="ECO:0000256" key="4">
    <source>
        <dbReference type="ARBA" id="ARBA00022692"/>
    </source>
</evidence>
<feature type="transmembrane region" description="Helical" evidence="8">
    <location>
        <begin position="404"/>
        <end position="426"/>
    </location>
</feature>
<evidence type="ECO:0000256" key="6">
    <source>
        <dbReference type="ARBA" id="ARBA00023065"/>
    </source>
</evidence>
<feature type="transmembrane region" description="Helical" evidence="8">
    <location>
        <begin position="12"/>
        <end position="32"/>
    </location>
</feature>
<dbReference type="EMBL" id="JAATVY010000006">
    <property type="protein sequence ID" value="NJC70342.1"/>
    <property type="molecule type" value="Genomic_DNA"/>
</dbReference>
<organism evidence="9 10">
    <name type="scientific">Planosporangium thailandense</name>
    <dbReference type="NCBI Taxonomy" id="765197"/>
    <lineage>
        <taxon>Bacteria</taxon>
        <taxon>Bacillati</taxon>
        <taxon>Actinomycetota</taxon>
        <taxon>Actinomycetes</taxon>
        <taxon>Micromonosporales</taxon>
        <taxon>Micromonosporaceae</taxon>
        <taxon>Planosporangium</taxon>
    </lineage>
</organism>
<dbReference type="InterPro" id="IPR003445">
    <property type="entry name" value="Cat_transpt"/>
</dbReference>
<evidence type="ECO:0000313" key="9">
    <source>
        <dbReference type="EMBL" id="NJC70342.1"/>
    </source>
</evidence>
<dbReference type="Pfam" id="PF02386">
    <property type="entry name" value="TrkH"/>
    <property type="match status" value="1"/>
</dbReference>
<keyword evidence="4 8" id="KW-0812">Transmembrane</keyword>
<protein>
    <submittedName>
        <fullName evidence="9">TrkH family potassium uptake protein</fullName>
    </submittedName>
</protein>
<keyword evidence="5 8" id="KW-1133">Transmembrane helix</keyword>
<comment type="caution">
    <text evidence="9">The sequence shown here is derived from an EMBL/GenBank/DDBJ whole genome shotgun (WGS) entry which is preliminary data.</text>
</comment>
<dbReference type="PANTHER" id="PTHR32024">
    <property type="entry name" value="TRK SYSTEM POTASSIUM UPTAKE PROTEIN TRKG-RELATED"/>
    <property type="match status" value="1"/>
</dbReference>
<evidence type="ECO:0000256" key="1">
    <source>
        <dbReference type="ARBA" id="ARBA00004651"/>
    </source>
</evidence>